<dbReference type="InterPro" id="IPR012677">
    <property type="entry name" value="Nucleotide-bd_a/b_plait_sf"/>
</dbReference>
<feature type="domain" description="RRM" evidence="10">
    <location>
        <begin position="114"/>
        <end position="188"/>
    </location>
</feature>
<evidence type="ECO:0000256" key="6">
    <source>
        <dbReference type="ARBA" id="ARBA00023187"/>
    </source>
</evidence>
<feature type="compositionally biased region" description="Basic residues" evidence="9">
    <location>
        <begin position="199"/>
        <end position="261"/>
    </location>
</feature>
<keyword evidence="6" id="KW-0508">mRNA splicing</keyword>
<dbReference type="Proteomes" id="UP001163046">
    <property type="component" value="Unassembled WGS sequence"/>
</dbReference>
<dbReference type="FunFam" id="3.30.70.330:FF:000053">
    <property type="entry name" value="Serine/arginine-rich splicing factor 1"/>
    <property type="match status" value="1"/>
</dbReference>
<dbReference type="GO" id="GO:0005634">
    <property type="term" value="C:nucleus"/>
    <property type="evidence" value="ECO:0007669"/>
    <property type="project" value="UniProtKB-SubCell"/>
</dbReference>
<proteinExistence type="inferred from homology"/>
<feature type="region of interest" description="Disordered" evidence="9">
    <location>
        <begin position="67"/>
        <end position="114"/>
    </location>
</feature>
<dbReference type="GO" id="GO:0008380">
    <property type="term" value="P:RNA splicing"/>
    <property type="evidence" value="ECO:0007669"/>
    <property type="project" value="UniProtKB-KW"/>
</dbReference>
<keyword evidence="3" id="KW-0507">mRNA processing</keyword>
<evidence type="ECO:0000256" key="7">
    <source>
        <dbReference type="ARBA" id="ARBA00023242"/>
    </source>
</evidence>
<gene>
    <name evidence="11" type="primary">SRSF1_1</name>
    <name evidence="11" type="ORF">OS493_015873</name>
</gene>
<keyword evidence="12" id="KW-1185">Reference proteome</keyword>
<dbReference type="Pfam" id="PF00076">
    <property type="entry name" value="RRM_1"/>
    <property type="match status" value="2"/>
</dbReference>
<keyword evidence="4" id="KW-0677">Repeat</keyword>
<feature type="region of interest" description="Disordered" evidence="9">
    <location>
        <begin position="185"/>
        <end position="261"/>
    </location>
</feature>
<evidence type="ECO:0000256" key="1">
    <source>
        <dbReference type="ARBA" id="ARBA00004123"/>
    </source>
</evidence>
<comment type="caution">
    <text evidence="11">The sequence shown here is derived from an EMBL/GenBank/DDBJ whole genome shotgun (WGS) entry which is preliminary data.</text>
</comment>
<dbReference type="PANTHER" id="PTHR23003:SF62">
    <property type="entry name" value="SERINE_ARGININE (SR)-TYPE SHUTTLING MRNA BINDING PROTEIN NPL3"/>
    <property type="match status" value="1"/>
</dbReference>
<dbReference type="PANTHER" id="PTHR23003">
    <property type="entry name" value="RNA RECOGNITION MOTIF RRM DOMAIN CONTAINING PROTEIN"/>
    <property type="match status" value="1"/>
</dbReference>
<evidence type="ECO:0000256" key="8">
    <source>
        <dbReference type="PROSITE-ProRule" id="PRU00176"/>
    </source>
</evidence>
<dbReference type="Gene3D" id="3.30.70.330">
    <property type="match status" value="2"/>
</dbReference>
<dbReference type="GO" id="GO:0006397">
    <property type="term" value="P:mRNA processing"/>
    <property type="evidence" value="ECO:0007669"/>
    <property type="project" value="UniProtKB-KW"/>
</dbReference>
<dbReference type="CDD" id="cd12601">
    <property type="entry name" value="RRM2_SRSF1_like"/>
    <property type="match status" value="1"/>
</dbReference>
<dbReference type="SUPFAM" id="SSF54928">
    <property type="entry name" value="RNA-binding domain, RBD"/>
    <property type="match status" value="1"/>
</dbReference>
<dbReference type="OrthoDB" id="1099063at2759"/>
<evidence type="ECO:0000256" key="9">
    <source>
        <dbReference type="SAM" id="MobiDB-lite"/>
    </source>
</evidence>
<dbReference type="InterPro" id="IPR035979">
    <property type="entry name" value="RBD_domain_sf"/>
</dbReference>
<feature type="domain" description="RRM" evidence="10">
    <location>
        <begin position="1"/>
        <end position="74"/>
    </location>
</feature>
<comment type="subcellular location">
    <subcellularLocation>
        <location evidence="1">Nucleus</location>
    </subcellularLocation>
</comment>
<keyword evidence="5 8" id="KW-0694">RNA-binding</keyword>
<evidence type="ECO:0000256" key="4">
    <source>
        <dbReference type="ARBA" id="ARBA00022737"/>
    </source>
</evidence>
<keyword evidence="7" id="KW-0539">Nucleus</keyword>
<dbReference type="GO" id="GO:0005737">
    <property type="term" value="C:cytoplasm"/>
    <property type="evidence" value="ECO:0007669"/>
    <property type="project" value="TreeGrafter"/>
</dbReference>
<dbReference type="PROSITE" id="PS50102">
    <property type="entry name" value="RRM"/>
    <property type="match status" value="2"/>
</dbReference>
<dbReference type="EMBL" id="MU827785">
    <property type="protein sequence ID" value="KAJ7333782.1"/>
    <property type="molecule type" value="Genomic_DNA"/>
</dbReference>
<reference evidence="11" key="1">
    <citation type="submission" date="2023-01" db="EMBL/GenBank/DDBJ databases">
        <title>Genome assembly of the deep-sea coral Lophelia pertusa.</title>
        <authorList>
            <person name="Herrera S."/>
            <person name="Cordes E."/>
        </authorList>
    </citation>
    <scope>NUCLEOTIDE SEQUENCE</scope>
    <source>
        <strain evidence="11">USNM1676648</strain>
        <tissue evidence="11">Polyp</tissue>
    </source>
</reference>
<evidence type="ECO:0000256" key="3">
    <source>
        <dbReference type="ARBA" id="ARBA00022664"/>
    </source>
</evidence>
<comment type="similarity">
    <text evidence="2">Belongs to the splicing factor SR family.</text>
</comment>
<organism evidence="11 12">
    <name type="scientific">Desmophyllum pertusum</name>
    <dbReference type="NCBI Taxonomy" id="174260"/>
    <lineage>
        <taxon>Eukaryota</taxon>
        <taxon>Metazoa</taxon>
        <taxon>Cnidaria</taxon>
        <taxon>Anthozoa</taxon>
        <taxon>Hexacorallia</taxon>
        <taxon>Scleractinia</taxon>
        <taxon>Caryophylliina</taxon>
        <taxon>Caryophylliidae</taxon>
        <taxon>Desmophyllum</taxon>
    </lineage>
</organism>
<evidence type="ECO:0000256" key="5">
    <source>
        <dbReference type="ARBA" id="ARBA00022884"/>
    </source>
</evidence>
<accession>A0A9W9YEC0</accession>
<evidence type="ECO:0000313" key="12">
    <source>
        <dbReference type="Proteomes" id="UP001163046"/>
    </source>
</evidence>
<dbReference type="InterPro" id="IPR050374">
    <property type="entry name" value="RRT5_SRSF_SR"/>
</dbReference>
<dbReference type="GO" id="GO:0003729">
    <property type="term" value="F:mRNA binding"/>
    <property type="evidence" value="ECO:0007669"/>
    <property type="project" value="TreeGrafter"/>
</dbReference>
<sequence>MNRSNNNNERDLEDVFYKYGEIADVDLKIPRYGTGGTPFAFVEYNDPRDAEDAVRGRDGYEFDGQRIRVEFPRGGRGGNRSGGGGGFGGGGGGGGGYGGGRGGGRGPPPRRSEFRVLVSGLPPTGSWQDLKDHMRDAGDVQYTDVFKDGTGVVEYTRHEDMKHALKNLDDSKFRSHEGEVAFIRVKHDAPGGGGGHGGSRSRSKSPRSRSRSPKRKSRSRSRSPRRSHSPKKSKSPSRSPKRRRSPSPKRSKSRSRSPSRS</sequence>
<evidence type="ECO:0000259" key="10">
    <source>
        <dbReference type="PROSITE" id="PS50102"/>
    </source>
</evidence>
<dbReference type="AlphaFoldDB" id="A0A9W9YEC0"/>
<protein>
    <submittedName>
        <fullName evidence="11">Serine/arginine-rich splicing factor 1</fullName>
    </submittedName>
</protein>
<evidence type="ECO:0000256" key="2">
    <source>
        <dbReference type="ARBA" id="ARBA00010269"/>
    </source>
</evidence>
<dbReference type="SMART" id="SM00360">
    <property type="entry name" value="RRM"/>
    <property type="match status" value="2"/>
</dbReference>
<name>A0A9W9YEC0_9CNID</name>
<dbReference type="InterPro" id="IPR000504">
    <property type="entry name" value="RRM_dom"/>
</dbReference>
<evidence type="ECO:0000313" key="11">
    <source>
        <dbReference type="EMBL" id="KAJ7333782.1"/>
    </source>
</evidence>
<feature type="compositionally biased region" description="Gly residues" evidence="9">
    <location>
        <begin position="74"/>
        <end position="105"/>
    </location>
</feature>